<feature type="domain" description="PAC" evidence="8">
    <location>
        <begin position="821"/>
        <end position="873"/>
    </location>
</feature>
<feature type="modified residue" description="4-aspartylphosphate" evidence="4">
    <location>
        <position position="660"/>
    </location>
</feature>
<dbReference type="Pfam" id="PF08448">
    <property type="entry name" value="PAS_4"/>
    <property type="match status" value="1"/>
</dbReference>
<evidence type="ECO:0000256" key="2">
    <source>
        <dbReference type="ARBA" id="ARBA00012438"/>
    </source>
</evidence>
<dbReference type="PANTHER" id="PTHR43547">
    <property type="entry name" value="TWO-COMPONENT HISTIDINE KINASE"/>
    <property type="match status" value="1"/>
</dbReference>
<keyword evidence="9" id="KW-0547">Nucleotide-binding</keyword>
<evidence type="ECO:0000313" key="9">
    <source>
        <dbReference type="EMBL" id="MFD2756086.1"/>
    </source>
</evidence>
<evidence type="ECO:0000256" key="3">
    <source>
        <dbReference type="ARBA" id="ARBA00022553"/>
    </source>
</evidence>
<feature type="domain" description="Response regulatory" evidence="7">
    <location>
        <begin position="612"/>
        <end position="727"/>
    </location>
</feature>
<dbReference type="SMART" id="SM00448">
    <property type="entry name" value="REC"/>
    <property type="match status" value="2"/>
</dbReference>
<dbReference type="InterPro" id="IPR000700">
    <property type="entry name" value="PAS-assoc_C"/>
</dbReference>
<dbReference type="GO" id="GO:0005524">
    <property type="term" value="F:ATP binding"/>
    <property type="evidence" value="ECO:0007669"/>
    <property type="project" value="UniProtKB-KW"/>
</dbReference>
<dbReference type="CDD" id="cd00082">
    <property type="entry name" value="HisKA"/>
    <property type="match status" value="2"/>
</dbReference>
<dbReference type="InterPro" id="IPR003594">
    <property type="entry name" value="HATPase_dom"/>
</dbReference>
<feature type="coiled-coil region" evidence="5">
    <location>
        <begin position="857"/>
        <end position="884"/>
    </location>
</feature>
<dbReference type="Pfam" id="PF00512">
    <property type="entry name" value="HisKA"/>
    <property type="match status" value="2"/>
</dbReference>
<dbReference type="PANTHER" id="PTHR43547:SF2">
    <property type="entry name" value="HYBRID SIGNAL TRANSDUCTION HISTIDINE KINASE C"/>
    <property type="match status" value="1"/>
</dbReference>
<dbReference type="RefSeq" id="WP_217997582.1">
    <property type="nucleotide sequence ID" value="NZ_BCNT01000009.1"/>
</dbReference>
<dbReference type="InterPro" id="IPR013656">
    <property type="entry name" value="PAS_4"/>
</dbReference>
<dbReference type="CDD" id="cd17580">
    <property type="entry name" value="REC_2_DhkD-like"/>
    <property type="match status" value="1"/>
</dbReference>
<evidence type="ECO:0000259" key="8">
    <source>
        <dbReference type="PROSITE" id="PS50113"/>
    </source>
</evidence>
<dbReference type="Pfam" id="PF00072">
    <property type="entry name" value="Response_reg"/>
    <property type="match status" value="2"/>
</dbReference>
<comment type="caution">
    <text evidence="9">The sequence shown here is derived from an EMBL/GenBank/DDBJ whole genome shotgun (WGS) entry which is preliminary data.</text>
</comment>
<feature type="domain" description="Histidine kinase" evidence="6">
    <location>
        <begin position="338"/>
        <end position="553"/>
    </location>
</feature>
<name>A0ABW5UR23_9BURK</name>
<feature type="domain" description="Response regulatory" evidence="7">
    <location>
        <begin position="1124"/>
        <end position="1240"/>
    </location>
</feature>
<evidence type="ECO:0000313" key="10">
    <source>
        <dbReference type="Proteomes" id="UP001597463"/>
    </source>
</evidence>
<accession>A0ABW5UR23</accession>
<organism evidence="9 10">
    <name type="scientific">Comamonas terrae</name>
    <dbReference type="NCBI Taxonomy" id="673548"/>
    <lineage>
        <taxon>Bacteria</taxon>
        <taxon>Pseudomonadati</taxon>
        <taxon>Pseudomonadota</taxon>
        <taxon>Betaproteobacteria</taxon>
        <taxon>Burkholderiales</taxon>
        <taxon>Comamonadaceae</taxon>
        <taxon>Comamonas</taxon>
    </lineage>
</organism>
<feature type="modified residue" description="4-aspartylphosphate" evidence="4">
    <location>
        <position position="1173"/>
    </location>
</feature>
<evidence type="ECO:0000256" key="5">
    <source>
        <dbReference type="SAM" id="Coils"/>
    </source>
</evidence>
<reference evidence="10" key="1">
    <citation type="journal article" date="2019" name="Int. J. Syst. Evol. Microbiol.">
        <title>The Global Catalogue of Microorganisms (GCM) 10K type strain sequencing project: providing services to taxonomists for standard genome sequencing and annotation.</title>
        <authorList>
            <consortium name="The Broad Institute Genomics Platform"/>
            <consortium name="The Broad Institute Genome Sequencing Center for Infectious Disease"/>
            <person name="Wu L."/>
            <person name="Ma J."/>
        </authorList>
    </citation>
    <scope>NUCLEOTIDE SEQUENCE [LARGE SCALE GENOMIC DNA]</scope>
    <source>
        <strain evidence="10">TISTR 1906</strain>
    </source>
</reference>
<dbReference type="InterPro" id="IPR001789">
    <property type="entry name" value="Sig_transdc_resp-reg_receiver"/>
</dbReference>
<dbReference type="Pfam" id="PF02518">
    <property type="entry name" value="HATPase_c"/>
    <property type="match status" value="2"/>
</dbReference>
<proteinExistence type="predicted"/>
<keyword evidence="10" id="KW-1185">Reference proteome</keyword>
<dbReference type="InterPro" id="IPR005467">
    <property type="entry name" value="His_kinase_dom"/>
</dbReference>
<dbReference type="EMBL" id="JBHUMV010000009">
    <property type="protein sequence ID" value="MFD2756086.1"/>
    <property type="molecule type" value="Genomic_DNA"/>
</dbReference>
<dbReference type="PROSITE" id="PS50110">
    <property type="entry name" value="RESPONSE_REGULATORY"/>
    <property type="match status" value="2"/>
</dbReference>
<dbReference type="Proteomes" id="UP001597463">
    <property type="component" value="Unassembled WGS sequence"/>
</dbReference>
<dbReference type="InterPro" id="IPR003661">
    <property type="entry name" value="HisK_dim/P_dom"/>
</dbReference>
<protein>
    <recommendedName>
        <fullName evidence="2">histidine kinase</fullName>
        <ecNumber evidence="2">2.7.13.3</ecNumber>
    </recommendedName>
</protein>
<keyword evidence="5" id="KW-0175">Coiled coil</keyword>
<feature type="domain" description="Histidine kinase" evidence="6">
    <location>
        <begin position="884"/>
        <end position="1102"/>
    </location>
</feature>
<evidence type="ECO:0000256" key="1">
    <source>
        <dbReference type="ARBA" id="ARBA00000085"/>
    </source>
</evidence>
<keyword evidence="9" id="KW-0067">ATP-binding</keyword>
<dbReference type="PROSITE" id="PS50113">
    <property type="entry name" value="PAC"/>
    <property type="match status" value="1"/>
</dbReference>
<dbReference type="SMART" id="SM00388">
    <property type="entry name" value="HisKA"/>
    <property type="match status" value="2"/>
</dbReference>
<dbReference type="EC" id="2.7.13.3" evidence="2"/>
<evidence type="ECO:0000259" key="7">
    <source>
        <dbReference type="PROSITE" id="PS50110"/>
    </source>
</evidence>
<evidence type="ECO:0000259" key="6">
    <source>
        <dbReference type="PROSITE" id="PS50109"/>
    </source>
</evidence>
<comment type="catalytic activity">
    <reaction evidence="1">
        <text>ATP + protein L-histidine = ADP + protein N-phospho-L-histidine.</text>
        <dbReference type="EC" id="2.7.13.3"/>
    </reaction>
</comment>
<evidence type="ECO:0000256" key="4">
    <source>
        <dbReference type="PROSITE-ProRule" id="PRU00169"/>
    </source>
</evidence>
<dbReference type="PROSITE" id="PS50109">
    <property type="entry name" value="HIS_KIN"/>
    <property type="match status" value="2"/>
</dbReference>
<dbReference type="SMART" id="SM00387">
    <property type="entry name" value="HATPase_c"/>
    <property type="match status" value="2"/>
</dbReference>
<sequence>MHPEAGFGFLPERGEMAQRIRAFDWRATSLGEPEQWPENLRTSLSLCLSSRFPILIWWGPDMRVLYNDAYIPFLGTTKHPAALGQPGAQCWSEIWGGIGPMLESVYRTGEATWSQDEQYFFDRALPREEVYVTFTYGPILSTDGITVEGVFCPCTETTEKILGARRLETLRRLGLRSTEARGVQQACEKICDVLAESRHDVPFVLIYRCCVEEEDYELQAAAGLEPWQATGMAAWPFKQAIDSQQAVNVDLLLMGQQLPGAPWPECASWARVVPLNWADDGKINGFMVLGVSPRRPLDAGYCAFLDLVASHSAAQLRQAWRVQAMAELDRAKTVFFSNVSHEFRTPLTLMLGPLEDAIHAPGGELQPGQTVLLHRNALRLQKLVNTLLDFSRVEAQRLKASFEPVDLKVLTEELAGVFRSAIEDAGLQLYVRCESLPELLYVDRDMYEKIVLNLISNAFKFTLQGCIEVVLEDAGEHVELRVSDTGCGIADENLPRVFERFYRIEGQAARTHEGTGIGLALVQELVRLHAGSLQVHSQLAQGSTFTVRLRKGCQHLPGECIRTVPMLSPTTLKGQHYLQEALRWLPSALPAGKAGSAPGRGDAQLSRDARARIVCADDNADMREYLQGLLAAFYEVEAVSDGLQALELIRQRPPQLVIADVMMPGLDGFGLLQALRNNALTRNVPVLLLSARAGEEAQIEGIHSGADDYLIKPFSSRELLARVKAQLRLASLREQTNAALRANERRLRAIIEQLPAGVGVSDLDGRWVLTNTLMERFAPGVMPSTLPDAERHWSSWDAHGIAVPRENWPGRRALRGEMVLPGMEMLHHPEPDKEQWVRMSAAPLIDDSGNVVGACSIIQDIHQLKQAEQELRNADRRKNEFLAVLAHELRNPLAPIMNGLELLRLADGDADKLRLSHVVLERQVNHMARLVDDLLDISRITVGKIQLHKEVVDATQIVRHAVEASRNLIESRGHQLILKMPQEGIVLYADAVRLTQVIVNLLNNAAKYTPDAGAIVVTAHVEPDHAILCISDSGIGIPSDQLAGIFEMFTQVELPDHLGKGGLGVGLTLARTLVELHGGSIEARSAGVGQGSQFLIRLPLYELSAIPVNENSQASDGTPSRIRRVLIVDDNRDAAEILAMLLDEFGADTQTAHDGPGAIELAQTWIPDVVLLDIGLPGMNGFEVAEVLRSDPKFDRTALIAVTGWAQSQLHQSFSEAGFQHHLVKPVKAEALERILLQLSIPQSQDSSVH</sequence>
<gene>
    <name evidence="9" type="ORF">ACFSW6_18610</name>
</gene>
<keyword evidence="3 4" id="KW-0597">Phosphoprotein</keyword>